<feature type="domain" description="PIN" evidence="9">
    <location>
        <begin position="7"/>
        <end position="123"/>
    </location>
</feature>
<evidence type="ECO:0000256" key="1">
    <source>
        <dbReference type="ARBA" id="ARBA00001946"/>
    </source>
</evidence>
<dbReference type="PANTHER" id="PTHR33653">
    <property type="entry name" value="RIBONUCLEASE VAPC2"/>
    <property type="match status" value="1"/>
</dbReference>
<protein>
    <recommendedName>
        <fullName evidence="8">Ribonuclease VapC</fullName>
        <shortName evidence="8">RNase VapC</shortName>
        <ecNumber evidence="8">3.1.-.-</ecNumber>
    </recommendedName>
    <alternativeName>
        <fullName evidence="8">Toxin VapC</fullName>
    </alternativeName>
</protein>
<dbReference type="PANTHER" id="PTHR33653:SF1">
    <property type="entry name" value="RIBONUCLEASE VAPC2"/>
    <property type="match status" value="1"/>
</dbReference>
<keyword evidence="4 8" id="KW-0479">Metal-binding</keyword>
<dbReference type="InterPro" id="IPR029060">
    <property type="entry name" value="PIN-like_dom_sf"/>
</dbReference>
<evidence type="ECO:0000256" key="2">
    <source>
        <dbReference type="ARBA" id="ARBA00022649"/>
    </source>
</evidence>
<evidence type="ECO:0000256" key="3">
    <source>
        <dbReference type="ARBA" id="ARBA00022722"/>
    </source>
</evidence>
<keyword evidence="8" id="KW-0800">Toxin</keyword>
<dbReference type="GO" id="GO:0000287">
    <property type="term" value="F:magnesium ion binding"/>
    <property type="evidence" value="ECO:0007669"/>
    <property type="project" value="UniProtKB-UniRule"/>
</dbReference>
<dbReference type="SUPFAM" id="SSF88723">
    <property type="entry name" value="PIN domain-like"/>
    <property type="match status" value="1"/>
</dbReference>
<dbReference type="Gene3D" id="3.40.50.1010">
    <property type="entry name" value="5'-nuclease"/>
    <property type="match status" value="1"/>
</dbReference>
<evidence type="ECO:0000256" key="6">
    <source>
        <dbReference type="ARBA" id="ARBA00022842"/>
    </source>
</evidence>
<dbReference type="Proteomes" id="UP000198362">
    <property type="component" value="Unassembled WGS sequence"/>
</dbReference>
<dbReference type="AlphaFoldDB" id="A0A239P6W6"/>
<dbReference type="HAMAP" id="MF_00265">
    <property type="entry name" value="VapC_Nob1"/>
    <property type="match status" value="1"/>
</dbReference>
<evidence type="ECO:0000313" key="11">
    <source>
        <dbReference type="Proteomes" id="UP000198362"/>
    </source>
</evidence>
<dbReference type="InterPro" id="IPR022907">
    <property type="entry name" value="VapC_family"/>
</dbReference>
<reference evidence="10 11" key="1">
    <citation type="submission" date="2017-06" db="EMBL/GenBank/DDBJ databases">
        <authorList>
            <person name="Kim H.J."/>
            <person name="Triplett B.A."/>
        </authorList>
    </citation>
    <scope>NUCLEOTIDE SEQUENCE [LARGE SCALE GENOMIC DNA]</scope>
    <source>
        <strain evidence="10 11">CGMCC 4.5593</strain>
    </source>
</reference>
<dbReference type="OrthoDB" id="5185254at2"/>
<accession>A0A239P6W6</accession>
<sequence>MTPARFLIDTSAVIRLLRDGSVRQRWQPQITAGVLGICPLTEMEVLYSARSKADREELVELLGVTFTWIPIPERVFLRAAEVQAAMTARGSHRSAGVVDLLLAATAELNGLALVHYDHDFDEVISVTGQPAVWIATPGSIA</sequence>
<comment type="cofactor">
    <cofactor evidence="1 8">
        <name>Mg(2+)</name>
        <dbReference type="ChEBI" id="CHEBI:18420"/>
    </cofactor>
</comment>
<comment type="function">
    <text evidence="8">Toxic component of a toxin-antitoxin (TA) system. An RNase.</text>
</comment>
<gene>
    <name evidence="8" type="primary">vapC</name>
    <name evidence="10" type="ORF">SAMN05421812_11458</name>
</gene>
<evidence type="ECO:0000256" key="4">
    <source>
        <dbReference type="ARBA" id="ARBA00022723"/>
    </source>
</evidence>
<feature type="binding site" evidence="8">
    <location>
        <position position="99"/>
    </location>
    <ligand>
        <name>Mg(2+)</name>
        <dbReference type="ChEBI" id="CHEBI:18420"/>
    </ligand>
</feature>
<dbReference type="InterPro" id="IPR050556">
    <property type="entry name" value="Type_II_TA_system_RNase"/>
</dbReference>
<keyword evidence="11" id="KW-1185">Reference proteome</keyword>
<organism evidence="10 11">
    <name type="scientific">Asanoa hainanensis</name>
    <dbReference type="NCBI Taxonomy" id="560556"/>
    <lineage>
        <taxon>Bacteria</taxon>
        <taxon>Bacillati</taxon>
        <taxon>Actinomycetota</taxon>
        <taxon>Actinomycetes</taxon>
        <taxon>Micromonosporales</taxon>
        <taxon>Micromonosporaceae</taxon>
        <taxon>Asanoa</taxon>
    </lineage>
</organism>
<comment type="similarity">
    <text evidence="7 8">Belongs to the PINc/VapC protein family.</text>
</comment>
<dbReference type="EMBL" id="FZPH01000014">
    <property type="protein sequence ID" value="SNT62368.1"/>
    <property type="molecule type" value="Genomic_DNA"/>
</dbReference>
<dbReference type="RefSeq" id="WP_089253774.1">
    <property type="nucleotide sequence ID" value="NZ_FZPH01000014.1"/>
</dbReference>
<dbReference type="CDD" id="cd18755">
    <property type="entry name" value="PIN_MtVapC3_VapC21-like"/>
    <property type="match status" value="1"/>
</dbReference>
<keyword evidence="3 8" id="KW-0540">Nuclease</keyword>
<dbReference type="GO" id="GO:0016787">
    <property type="term" value="F:hydrolase activity"/>
    <property type="evidence" value="ECO:0007669"/>
    <property type="project" value="UniProtKB-KW"/>
</dbReference>
<evidence type="ECO:0000256" key="5">
    <source>
        <dbReference type="ARBA" id="ARBA00022801"/>
    </source>
</evidence>
<evidence type="ECO:0000256" key="8">
    <source>
        <dbReference type="HAMAP-Rule" id="MF_00265"/>
    </source>
</evidence>
<evidence type="ECO:0000259" key="9">
    <source>
        <dbReference type="Pfam" id="PF01850"/>
    </source>
</evidence>
<evidence type="ECO:0000256" key="7">
    <source>
        <dbReference type="ARBA" id="ARBA00038093"/>
    </source>
</evidence>
<feature type="binding site" evidence="8">
    <location>
        <position position="9"/>
    </location>
    <ligand>
        <name>Mg(2+)</name>
        <dbReference type="ChEBI" id="CHEBI:18420"/>
    </ligand>
</feature>
<evidence type="ECO:0000313" key="10">
    <source>
        <dbReference type="EMBL" id="SNT62368.1"/>
    </source>
</evidence>
<dbReference type="GO" id="GO:0090729">
    <property type="term" value="F:toxin activity"/>
    <property type="evidence" value="ECO:0007669"/>
    <property type="project" value="UniProtKB-KW"/>
</dbReference>
<keyword evidence="5 8" id="KW-0378">Hydrolase</keyword>
<name>A0A239P6W6_9ACTN</name>
<dbReference type="GO" id="GO:0004540">
    <property type="term" value="F:RNA nuclease activity"/>
    <property type="evidence" value="ECO:0007669"/>
    <property type="project" value="InterPro"/>
</dbReference>
<dbReference type="InterPro" id="IPR002716">
    <property type="entry name" value="PIN_dom"/>
</dbReference>
<keyword evidence="2 8" id="KW-1277">Toxin-antitoxin system</keyword>
<dbReference type="EC" id="3.1.-.-" evidence="8"/>
<dbReference type="Pfam" id="PF01850">
    <property type="entry name" value="PIN"/>
    <property type="match status" value="1"/>
</dbReference>
<proteinExistence type="inferred from homology"/>
<keyword evidence="6 8" id="KW-0460">Magnesium</keyword>